<organism evidence="2">
    <name type="scientific">Blastochloris viridis</name>
    <name type="common">Rhodopseudomonas viridis</name>
    <dbReference type="NCBI Taxonomy" id="1079"/>
    <lineage>
        <taxon>Bacteria</taxon>
        <taxon>Pseudomonadati</taxon>
        <taxon>Pseudomonadota</taxon>
        <taxon>Alphaproteobacteria</taxon>
        <taxon>Hyphomicrobiales</taxon>
        <taxon>Blastochloridaceae</taxon>
        <taxon>Blastochloris</taxon>
    </lineage>
</organism>
<accession>A0A182CZL6</accession>
<evidence type="ECO:0000256" key="1">
    <source>
        <dbReference type="SAM" id="MobiDB-lite"/>
    </source>
</evidence>
<feature type="region of interest" description="Disordered" evidence="1">
    <location>
        <begin position="55"/>
        <end position="104"/>
    </location>
</feature>
<feature type="compositionally biased region" description="Basic and acidic residues" evidence="1">
    <location>
        <begin position="1"/>
        <end position="10"/>
    </location>
</feature>
<feature type="region of interest" description="Disordered" evidence="1">
    <location>
        <begin position="1"/>
        <end position="21"/>
    </location>
</feature>
<feature type="compositionally biased region" description="Polar residues" evidence="1">
    <location>
        <begin position="90"/>
        <end position="104"/>
    </location>
</feature>
<proteinExistence type="predicted"/>
<sequence>MEPNPRTERLHRGKTPFDNGGGRCAVFILSGAFAPLRYRDLAGRVFAVVPLPRPAAKRRPTRPGRPMPLRRPWRIGIKTPGVAPAGRRSPATSPAQAGTDLTPS</sequence>
<protein>
    <submittedName>
        <fullName evidence="2">Uncharacterized protein</fullName>
    </submittedName>
</protein>
<name>A0A182CZL6_BLAVI</name>
<dbReference type="AlphaFoldDB" id="A0A182CZL6"/>
<evidence type="ECO:0000313" key="2">
    <source>
        <dbReference type="EMBL" id="BAR98686.1"/>
    </source>
</evidence>
<gene>
    <name evidence="2" type="ORF">BV133_1093</name>
</gene>
<reference evidence="2" key="1">
    <citation type="journal article" date="2015" name="Genome Announc.">
        <title>Complete Genome Sequence of the Bacteriochlorophyll b-Producing Photosynthetic Bacterium Blastochloris viridis.</title>
        <authorList>
            <person name="Tsukatani Y."/>
            <person name="Hirose Y."/>
            <person name="Harada J."/>
            <person name="Misawa N."/>
            <person name="Mori K."/>
            <person name="Inoue K."/>
            <person name="Tamiaki H."/>
        </authorList>
    </citation>
    <scope>NUCLEOTIDE SEQUENCE [LARGE SCALE GENOMIC DNA]</scope>
    <source>
        <strain evidence="2">DSM 133</strain>
    </source>
</reference>
<dbReference type="EMBL" id="AP014854">
    <property type="protein sequence ID" value="BAR98686.1"/>
    <property type="molecule type" value="Genomic_DNA"/>
</dbReference>